<dbReference type="AlphaFoldDB" id="A0A9N9N8Y5"/>
<dbReference type="Proteomes" id="UP000789375">
    <property type="component" value="Unassembled WGS sequence"/>
</dbReference>
<comment type="caution">
    <text evidence="1">The sequence shown here is derived from an EMBL/GenBank/DDBJ whole genome shotgun (WGS) entry which is preliminary data.</text>
</comment>
<reference evidence="1" key="1">
    <citation type="submission" date="2021-06" db="EMBL/GenBank/DDBJ databases">
        <authorList>
            <person name="Kallberg Y."/>
            <person name="Tangrot J."/>
            <person name="Rosling A."/>
        </authorList>
    </citation>
    <scope>NUCLEOTIDE SEQUENCE</scope>
    <source>
        <strain evidence="1">87-6 pot B 2015</strain>
    </source>
</reference>
<name>A0A9N9N8Y5_FUNMO</name>
<evidence type="ECO:0000313" key="1">
    <source>
        <dbReference type="EMBL" id="CAG8713342.1"/>
    </source>
</evidence>
<proteinExistence type="predicted"/>
<keyword evidence="2" id="KW-1185">Reference proteome</keyword>
<sequence length="79" mass="8906">MSVATSSATGNEKVFSIFQEIARLSSNLNEESFSTTERVKLREFFIKNSNNIKFVSKSLDTIPADNYNERLALLRVLSS</sequence>
<accession>A0A9N9N8Y5</accession>
<feature type="non-terminal residue" evidence="1">
    <location>
        <position position="79"/>
    </location>
</feature>
<dbReference type="EMBL" id="CAJVPP010011173">
    <property type="protein sequence ID" value="CAG8713342.1"/>
    <property type="molecule type" value="Genomic_DNA"/>
</dbReference>
<gene>
    <name evidence="1" type="ORF">FMOSSE_LOCUS14469</name>
</gene>
<protein>
    <submittedName>
        <fullName evidence="1">7134_t:CDS:1</fullName>
    </submittedName>
</protein>
<organism evidence="1 2">
    <name type="scientific">Funneliformis mosseae</name>
    <name type="common">Endomycorrhizal fungus</name>
    <name type="synonym">Glomus mosseae</name>
    <dbReference type="NCBI Taxonomy" id="27381"/>
    <lineage>
        <taxon>Eukaryota</taxon>
        <taxon>Fungi</taxon>
        <taxon>Fungi incertae sedis</taxon>
        <taxon>Mucoromycota</taxon>
        <taxon>Glomeromycotina</taxon>
        <taxon>Glomeromycetes</taxon>
        <taxon>Glomerales</taxon>
        <taxon>Glomeraceae</taxon>
        <taxon>Funneliformis</taxon>
    </lineage>
</organism>
<evidence type="ECO:0000313" key="2">
    <source>
        <dbReference type="Proteomes" id="UP000789375"/>
    </source>
</evidence>